<dbReference type="RefSeq" id="WP_354553710.1">
    <property type="nucleotide sequence ID" value="NZ_JBEPSM010000004.1"/>
</dbReference>
<gene>
    <name evidence="2" type="ORF">ABIE08_004126</name>
</gene>
<accession>A0ABV2R4H5</accession>
<protein>
    <submittedName>
        <fullName evidence="2">Uncharacterized protein</fullName>
    </submittedName>
</protein>
<dbReference type="EMBL" id="JBEPSM010000004">
    <property type="protein sequence ID" value="MET4636168.1"/>
    <property type="molecule type" value="Genomic_DNA"/>
</dbReference>
<evidence type="ECO:0000313" key="2">
    <source>
        <dbReference type="EMBL" id="MET4636168.1"/>
    </source>
</evidence>
<keyword evidence="3" id="KW-1185">Reference proteome</keyword>
<comment type="caution">
    <text evidence="2">The sequence shown here is derived from an EMBL/GenBank/DDBJ whole genome shotgun (WGS) entry which is preliminary data.</text>
</comment>
<feature type="region of interest" description="Disordered" evidence="1">
    <location>
        <begin position="36"/>
        <end position="67"/>
    </location>
</feature>
<feature type="compositionally biased region" description="Low complexity" evidence="1">
    <location>
        <begin position="37"/>
        <end position="58"/>
    </location>
</feature>
<sequence>MKFKVIREHLGDRFYKVGETREAQRGDVAHLIGTTLAPSGKAAKPAKNKAAPPVSNKAEQAPTNKAT</sequence>
<organism evidence="2 3">
    <name type="scientific">Kaistia defluvii</name>
    <dbReference type="NCBI Taxonomy" id="410841"/>
    <lineage>
        <taxon>Bacteria</taxon>
        <taxon>Pseudomonadati</taxon>
        <taxon>Pseudomonadota</taxon>
        <taxon>Alphaproteobacteria</taxon>
        <taxon>Hyphomicrobiales</taxon>
        <taxon>Kaistiaceae</taxon>
        <taxon>Kaistia</taxon>
    </lineage>
</organism>
<dbReference type="Proteomes" id="UP001549321">
    <property type="component" value="Unassembled WGS sequence"/>
</dbReference>
<proteinExistence type="predicted"/>
<reference evidence="2 3" key="1">
    <citation type="submission" date="2024-06" db="EMBL/GenBank/DDBJ databases">
        <title>Sorghum-associated microbial communities from plants grown in Nebraska, USA.</title>
        <authorList>
            <person name="Schachtman D."/>
        </authorList>
    </citation>
    <scope>NUCLEOTIDE SEQUENCE [LARGE SCALE GENOMIC DNA]</scope>
    <source>
        <strain evidence="2 3">3207</strain>
    </source>
</reference>
<name>A0ABV2R4H5_9HYPH</name>
<evidence type="ECO:0000313" key="3">
    <source>
        <dbReference type="Proteomes" id="UP001549321"/>
    </source>
</evidence>
<evidence type="ECO:0000256" key="1">
    <source>
        <dbReference type="SAM" id="MobiDB-lite"/>
    </source>
</evidence>